<reference evidence="2 3" key="1">
    <citation type="submission" date="2014-04" db="EMBL/GenBank/DDBJ databases">
        <authorList>
            <consortium name="DOE Joint Genome Institute"/>
            <person name="Kuo A."/>
            <person name="Kohler A."/>
            <person name="Nagy L.G."/>
            <person name="Floudas D."/>
            <person name="Copeland A."/>
            <person name="Barry K.W."/>
            <person name="Cichocki N."/>
            <person name="Veneault-Fourrey C."/>
            <person name="LaButti K."/>
            <person name="Lindquist E.A."/>
            <person name="Lipzen A."/>
            <person name="Lundell T."/>
            <person name="Morin E."/>
            <person name="Murat C."/>
            <person name="Sun H."/>
            <person name="Tunlid A."/>
            <person name="Henrissat B."/>
            <person name="Grigoriev I.V."/>
            <person name="Hibbett D.S."/>
            <person name="Martin F."/>
            <person name="Nordberg H.P."/>
            <person name="Cantor M.N."/>
            <person name="Hua S.X."/>
        </authorList>
    </citation>
    <scope>NUCLEOTIDE SEQUENCE [LARGE SCALE GENOMIC DNA]</scope>
    <source>
        <strain evidence="2 3">Foug A</strain>
    </source>
</reference>
<dbReference type="InterPro" id="IPR054416">
    <property type="entry name" value="GST_UstS-like_C"/>
</dbReference>
<dbReference type="InterPro" id="IPR004045">
    <property type="entry name" value="Glutathione_S-Trfase_N"/>
</dbReference>
<dbReference type="GO" id="GO:0016034">
    <property type="term" value="F:maleylacetoacetate isomerase activity"/>
    <property type="evidence" value="ECO:0007669"/>
    <property type="project" value="TreeGrafter"/>
</dbReference>
<keyword evidence="3" id="KW-1185">Reference proteome</keyword>
<name>A0A0C3EP98_9AGAM</name>
<dbReference type="GO" id="GO:0004364">
    <property type="term" value="F:glutathione transferase activity"/>
    <property type="evidence" value="ECO:0007669"/>
    <property type="project" value="TreeGrafter"/>
</dbReference>
<dbReference type="SUPFAM" id="SSF47616">
    <property type="entry name" value="GST C-terminal domain-like"/>
    <property type="match status" value="1"/>
</dbReference>
<dbReference type="AlphaFoldDB" id="A0A0C3EP98"/>
<sequence>MLPLILYDISSNVGCWSSNTAKTRFVLGYKGLPFEVDWVELPDIAPRMKEIGGGTSKYPDGSDVYTLPVLRDPNTGATITDSWNIAVYLDNTYPEKPVFPKDTKGLISAFDTAYVSQLWPAVKFPLLRGKEILREGSVEYYVSTRQKYFNLKSEEWSPEGPERDQHWSALEKAFATAKTWYDKTDGRWIMGDTFSYADILAASALVWLNKVLHDDEWRRLATWNDGEWGKLLADVKSECNVDQL</sequence>
<dbReference type="Pfam" id="PF22041">
    <property type="entry name" value="GST_C_7"/>
    <property type="match status" value="1"/>
</dbReference>
<dbReference type="Gene3D" id="1.20.1050.10">
    <property type="match status" value="1"/>
</dbReference>
<dbReference type="InterPro" id="IPR036249">
    <property type="entry name" value="Thioredoxin-like_sf"/>
</dbReference>
<reference evidence="3" key="2">
    <citation type="submission" date="2015-01" db="EMBL/GenBank/DDBJ databases">
        <title>Evolutionary Origins and Diversification of the Mycorrhizal Mutualists.</title>
        <authorList>
            <consortium name="DOE Joint Genome Institute"/>
            <consortium name="Mycorrhizal Genomics Consortium"/>
            <person name="Kohler A."/>
            <person name="Kuo A."/>
            <person name="Nagy L.G."/>
            <person name="Floudas D."/>
            <person name="Copeland A."/>
            <person name="Barry K.W."/>
            <person name="Cichocki N."/>
            <person name="Veneault-Fourrey C."/>
            <person name="LaButti K."/>
            <person name="Lindquist E.A."/>
            <person name="Lipzen A."/>
            <person name="Lundell T."/>
            <person name="Morin E."/>
            <person name="Murat C."/>
            <person name="Riley R."/>
            <person name="Ohm R."/>
            <person name="Sun H."/>
            <person name="Tunlid A."/>
            <person name="Henrissat B."/>
            <person name="Grigoriev I.V."/>
            <person name="Hibbett D.S."/>
            <person name="Martin F."/>
        </authorList>
    </citation>
    <scope>NUCLEOTIDE SEQUENCE [LARGE SCALE GENOMIC DNA]</scope>
    <source>
        <strain evidence="3">Foug A</strain>
    </source>
</reference>
<evidence type="ECO:0000259" key="1">
    <source>
        <dbReference type="PROSITE" id="PS50404"/>
    </source>
</evidence>
<gene>
    <name evidence="2" type="ORF">SCLCIDRAFT_1207268</name>
</gene>
<dbReference type="Proteomes" id="UP000053989">
    <property type="component" value="Unassembled WGS sequence"/>
</dbReference>
<dbReference type="PANTHER" id="PTHR42673:SF4">
    <property type="entry name" value="MALEYLACETOACETATE ISOMERASE"/>
    <property type="match status" value="1"/>
</dbReference>
<dbReference type="GO" id="GO:0006559">
    <property type="term" value="P:L-phenylalanine catabolic process"/>
    <property type="evidence" value="ECO:0007669"/>
    <property type="project" value="TreeGrafter"/>
</dbReference>
<proteinExistence type="predicted"/>
<protein>
    <recommendedName>
        <fullName evidence="1">GST N-terminal domain-containing protein</fullName>
    </recommendedName>
</protein>
<dbReference type="SUPFAM" id="SSF52833">
    <property type="entry name" value="Thioredoxin-like"/>
    <property type="match status" value="1"/>
</dbReference>
<organism evidence="2 3">
    <name type="scientific">Scleroderma citrinum Foug A</name>
    <dbReference type="NCBI Taxonomy" id="1036808"/>
    <lineage>
        <taxon>Eukaryota</taxon>
        <taxon>Fungi</taxon>
        <taxon>Dikarya</taxon>
        <taxon>Basidiomycota</taxon>
        <taxon>Agaricomycotina</taxon>
        <taxon>Agaricomycetes</taxon>
        <taxon>Agaricomycetidae</taxon>
        <taxon>Boletales</taxon>
        <taxon>Sclerodermatineae</taxon>
        <taxon>Sclerodermataceae</taxon>
        <taxon>Scleroderma</taxon>
    </lineage>
</organism>
<dbReference type="GO" id="GO:0006749">
    <property type="term" value="P:glutathione metabolic process"/>
    <property type="evidence" value="ECO:0007669"/>
    <property type="project" value="TreeGrafter"/>
</dbReference>
<dbReference type="HOGENOM" id="CLU_011226_4_0_1"/>
<evidence type="ECO:0000313" key="3">
    <source>
        <dbReference type="Proteomes" id="UP000053989"/>
    </source>
</evidence>
<dbReference type="Gene3D" id="3.40.30.10">
    <property type="entry name" value="Glutaredoxin"/>
    <property type="match status" value="1"/>
</dbReference>
<dbReference type="PANTHER" id="PTHR42673">
    <property type="entry name" value="MALEYLACETOACETATE ISOMERASE"/>
    <property type="match status" value="1"/>
</dbReference>
<dbReference type="CDD" id="cd00299">
    <property type="entry name" value="GST_C_family"/>
    <property type="match status" value="1"/>
</dbReference>
<dbReference type="Pfam" id="PF13409">
    <property type="entry name" value="GST_N_2"/>
    <property type="match status" value="1"/>
</dbReference>
<dbReference type="OrthoDB" id="4951845at2759"/>
<dbReference type="PROSITE" id="PS50404">
    <property type="entry name" value="GST_NTER"/>
    <property type="match status" value="1"/>
</dbReference>
<accession>A0A0C3EP98</accession>
<dbReference type="InterPro" id="IPR036282">
    <property type="entry name" value="Glutathione-S-Trfase_C_sf"/>
</dbReference>
<dbReference type="EMBL" id="KN822005">
    <property type="protein sequence ID" value="KIM70004.1"/>
    <property type="molecule type" value="Genomic_DNA"/>
</dbReference>
<evidence type="ECO:0000313" key="2">
    <source>
        <dbReference type="EMBL" id="KIM70004.1"/>
    </source>
</evidence>
<dbReference type="InParanoid" id="A0A0C3EP98"/>
<feature type="domain" description="GST N-terminal" evidence="1">
    <location>
        <begin position="7"/>
        <end position="97"/>
    </location>
</feature>